<evidence type="ECO:0000256" key="7">
    <source>
        <dbReference type="ARBA" id="ARBA00023136"/>
    </source>
</evidence>
<accession>A3PE24</accession>
<dbReference type="OrthoDB" id="550873at2"/>
<keyword evidence="3" id="KW-0813">Transport</keyword>
<dbReference type="RefSeq" id="WP_011863309.1">
    <property type="nucleotide sequence ID" value="NC_009091.1"/>
</dbReference>
<evidence type="ECO:0000256" key="4">
    <source>
        <dbReference type="ARBA" id="ARBA00022475"/>
    </source>
</evidence>
<comment type="similarity">
    <text evidence="2">Belongs to the auxin efflux carrier (TC 2.A.69) family.</text>
</comment>
<reference evidence="9 10" key="1">
    <citation type="journal article" date="2007" name="PLoS Genet.">
        <title>Patterns and implications of gene gain and loss in the evolution of Prochlorococcus.</title>
        <authorList>
            <person name="Kettler G.C."/>
            <person name="Martiny A.C."/>
            <person name="Huang K."/>
            <person name="Zucker J."/>
            <person name="Coleman M.L."/>
            <person name="Rodrigue S."/>
            <person name="Chen F."/>
            <person name="Lapidus A."/>
            <person name="Ferriera S."/>
            <person name="Johnson J."/>
            <person name="Steglich C."/>
            <person name="Church G.M."/>
            <person name="Richardson P."/>
            <person name="Chisholm S.W."/>
        </authorList>
    </citation>
    <scope>NUCLEOTIDE SEQUENCE [LARGE SCALE GENOMIC DNA]</scope>
    <source>
        <strain evidence="9 10">MIT 9301</strain>
    </source>
</reference>
<organism evidence="9 10">
    <name type="scientific">Prochlorococcus marinus (strain MIT 9301)</name>
    <dbReference type="NCBI Taxonomy" id="167546"/>
    <lineage>
        <taxon>Bacteria</taxon>
        <taxon>Bacillati</taxon>
        <taxon>Cyanobacteriota</taxon>
        <taxon>Cyanophyceae</taxon>
        <taxon>Synechococcales</taxon>
        <taxon>Prochlorococcaceae</taxon>
        <taxon>Prochlorococcus</taxon>
    </lineage>
</organism>
<dbReference type="STRING" id="167546.P9301_13761"/>
<evidence type="ECO:0000256" key="5">
    <source>
        <dbReference type="ARBA" id="ARBA00022692"/>
    </source>
</evidence>
<feature type="transmembrane region" description="Helical" evidence="8">
    <location>
        <begin position="72"/>
        <end position="94"/>
    </location>
</feature>
<dbReference type="Pfam" id="PF03547">
    <property type="entry name" value="Mem_trans"/>
    <property type="match status" value="1"/>
</dbReference>
<dbReference type="AlphaFoldDB" id="A3PE24"/>
<feature type="transmembrane region" description="Helical" evidence="8">
    <location>
        <begin position="46"/>
        <end position="66"/>
    </location>
</feature>
<dbReference type="PANTHER" id="PTHR36838">
    <property type="entry name" value="AUXIN EFFLUX CARRIER FAMILY PROTEIN"/>
    <property type="match status" value="1"/>
</dbReference>
<evidence type="ECO:0000256" key="3">
    <source>
        <dbReference type="ARBA" id="ARBA00022448"/>
    </source>
</evidence>
<dbReference type="Gene3D" id="1.20.1530.20">
    <property type="match status" value="1"/>
</dbReference>
<evidence type="ECO:0000256" key="2">
    <source>
        <dbReference type="ARBA" id="ARBA00010145"/>
    </source>
</evidence>
<dbReference type="KEGG" id="pmg:P9301_13761"/>
<dbReference type="GO" id="GO:0005886">
    <property type="term" value="C:plasma membrane"/>
    <property type="evidence" value="ECO:0007669"/>
    <property type="project" value="UniProtKB-SubCell"/>
</dbReference>
<dbReference type="EMBL" id="CP000576">
    <property type="protein sequence ID" value="ABO17999.1"/>
    <property type="molecule type" value="Genomic_DNA"/>
</dbReference>
<dbReference type="InterPro" id="IPR038770">
    <property type="entry name" value="Na+/solute_symporter_sf"/>
</dbReference>
<feature type="transmembrane region" description="Helical" evidence="8">
    <location>
        <begin position="182"/>
        <end position="200"/>
    </location>
</feature>
<comment type="subcellular location">
    <subcellularLocation>
        <location evidence="1">Cell membrane</location>
        <topology evidence="1">Multi-pass membrane protein</topology>
    </subcellularLocation>
</comment>
<evidence type="ECO:0000313" key="9">
    <source>
        <dbReference type="EMBL" id="ABO17999.1"/>
    </source>
</evidence>
<sequence length="261" mass="28856">MGLLLKEGIDINLIKSAFLAFFIIGFLIILINLIPIFKKRLPNYTLQLAGLIGNTSFLGIPIALALLPSTTINFTIGFDLGTTLFAWIFGPFFLQEKNKSNNIPNIKGLLNALVNSPASRGIIGVLLAYLFRIDEILGDYLWIPARIVIALAIIIVGTRLGIITNQKGRVLDLNEEIKFSILLKLFILPFITFLVCRTLNFNFYQLSAVILQAGTPTAISTILMAEAYGVKQQTASKILFTTTLISIITIPLLKIIMILFI</sequence>
<keyword evidence="6 8" id="KW-1133">Transmembrane helix</keyword>
<feature type="transmembrane region" description="Helical" evidence="8">
    <location>
        <begin position="206"/>
        <end position="226"/>
    </location>
</feature>
<feature type="transmembrane region" description="Helical" evidence="8">
    <location>
        <begin position="238"/>
        <end position="260"/>
    </location>
</feature>
<keyword evidence="10" id="KW-1185">Reference proteome</keyword>
<dbReference type="InterPro" id="IPR004776">
    <property type="entry name" value="Mem_transp_PIN-like"/>
</dbReference>
<evidence type="ECO:0008006" key="11">
    <source>
        <dbReference type="Google" id="ProtNLM"/>
    </source>
</evidence>
<keyword evidence="5 8" id="KW-0812">Transmembrane</keyword>
<dbReference type="Proteomes" id="UP000001430">
    <property type="component" value="Chromosome"/>
</dbReference>
<name>A3PE24_PROM0</name>
<feature type="transmembrane region" description="Helical" evidence="8">
    <location>
        <begin position="106"/>
        <end position="131"/>
    </location>
</feature>
<evidence type="ECO:0000256" key="6">
    <source>
        <dbReference type="ARBA" id="ARBA00022989"/>
    </source>
</evidence>
<proteinExistence type="inferred from homology"/>
<dbReference type="HOGENOM" id="CLU_911725_0_0_3"/>
<keyword evidence="7 8" id="KW-0472">Membrane</keyword>
<dbReference type="GO" id="GO:0055085">
    <property type="term" value="P:transmembrane transport"/>
    <property type="evidence" value="ECO:0007669"/>
    <property type="project" value="InterPro"/>
</dbReference>
<gene>
    <name evidence="9" type="ordered locus">P9301_13761</name>
</gene>
<keyword evidence="4" id="KW-1003">Cell membrane</keyword>
<evidence type="ECO:0000313" key="10">
    <source>
        <dbReference type="Proteomes" id="UP000001430"/>
    </source>
</evidence>
<feature type="transmembrane region" description="Helical" evidence="8">
    <location>
        <begin position="143"/>
        <end position="162"/>
    </location>
</feature>
<evidence type="ECO:0000256" key="8">
    <source>
        <dbReference type="SAM" id="Phobius"/>
    </source>
</evidence>
<feature type="transmembrane region" description="Helical" evidence="8">
    <location>
        <begin position="12"/>
        <end position="34"/>
    </location>
</feature>
<protein>
    <recommendedName>
        <fullName evidence="11">AEC transporter family</fullName>
    </recommendedName>
</protein>
<evidence type="ECO:0000256" key="1">
    <source>
        <dbReference type="ARBA" id="ARBA00004651"/>
    </source>
</evidence>
<dbReference type="eggNOG" id="COG0679">
    <property type="taxonomic scope" value="Bacteria"/>
</dbReference>
<dbReference type="PANTHER" id="PTHR36838:SF3">
    <property type="entry name" value="TRANSPORTER AUXIN EFFLUX CARRIER EC FAMILY"/>
    <property type="match status" value="1"/>
</dbReference>